<dbReference type="PRINTS" id="PR00719">
    <property type="entry name" value="LMWPTPASE"/>
</dbReference>
<dbReference type="SMART" id="SM00226">
    <property type="entry name" value="LMWPc"/>
    <property type="match status" value="1"/>
</dbReference>
<dbReference type="PANTHER" id="PTHR11717">
    <property type="entry name" value="LOW MOLECULAR WEIGHT PROTEIN TYROSINE PHOSPHATASE"/>
    <property type="match status" value="1"/>
</dbReference>
<dbReference type="InterPro" id="IPR017867">
    <property type="entry name" value="Tyr_phospatase_low_mol_wt"/>
</dbReference>
<dbReference type="InterPro" id="IPR036196">
    <property type="entry name" value="Ptyr_pPase_sf"/>
</dbReference>
<protein>
    <recommendedName>
        <fullName evidence="2">protein-tyrosine-phosphatase</fullName>
        <ecNumber evidence="2">3.1.3.48</ecNumber>
    </recommendedName>
</protein>
<keyword evidence="4" id="KW-0904">Protein phosphatase</keyword>
<keyword evidence="3" id="KW-0378">Hydrolase</keyword>
<gene>
    <name evidence="6" type="ORF">HLB44_26060</name>
</gene>
<evidence type="ECO:0000256" key="3">
    <source>
        <dbReference type="ARBA" id="ARBA00022801"/>
    </source>
</evidence>
<evidence type="ECO:0000256" key="2">
    <source>
        <dbReference type="ARBA" id="ARBA00013064"/>
    </source>
</evidence>
<dbReference type="InterPro" id="IPR050438">
    <property type="entry name" value="LMW_PTPase"/>
</dbReference>
<sequence>MVCLGNICRSPTAEAVLRTKLARAGLDTRIVVASAGTHGERGGAPDARAVAAGAKRGYDLSGIRSRRLAVDDFERHDWVLAMDHDNLGHLEKMCPPELQERVGLLLQHAPGLGLHEVPDPYYGGPAGFDRVLDLIEPACDGLILTLRKRLGTS</sequence>
<dbReference type="SUPFAM" id="SSF52788">
    <property type="entry name" value="Phosphotyrosine protein phosphatases I"/>
    <property type="match status" value="1"/>
</dbReference>
<evidence type="ECO:0000256" key="4">
    <source>
        <dbReference type="ARBA" id="ARBA00022912"/>
    </source>
</evidence>
<dbReference type="InterPro" id="IPR023485">
    <property type="entry name" value="Ptyr_pPase"/>
</dbReference>
<dbReference type="EC" id="3.1.3.48" evidence="2"/>
<dbReference type="Proteomes" id="UP000737171">
    <property type="component" value="Unassembled WGS sequence"/>
</dbReference>
<evidence type="ECO:0000313" key="7">
    <source>
        <dbReference type="Proteomes" id="UP000737171"/>
    </source>
</evidence>
<dbReference type="Gene3D" id="3.40.50.2300">
    <property type="match status" value="1"/>
</dbReference>
<dbReference type="CDD" id="cd16343">
    <property type="entry name" value="LMWPTP"/>
    <property type="match status" value="1"/>
</dbReference>
<dbReference type="PANTHER" id="PTHR11717:SF7">
    <property type="entry name" value="LOW MOLECULAR WEIGHT PHOSPHOTYROSINE PROTEIN PHOSPHATASE"/>
    <property type="match status" value="1"/>
</dbReference>
<reference evidence="6 7" key="1">
    <citation type="submission" date="2020-05" db="EMBL/GenBank/DDBJ databases">
        <title>Aquincola sp. isolate from soil.</title>
        <authorList>
            <person name="Han J."/>
            <person name="Kim D.-U."/>
        </authorList>
    </citation>
    <scope>NUCLEOTIDE SEQUENCE [LARGE SCALE GENOMIC DNA]</scope>
    <source>
        <strain evidence="6 7">S2</strain>
    </source>
</reference>
<comment type="similarity">
    <text evidence="1">Belongs to the low molecular weight phosphotyrosine protein phosphatase family.</text>
</comment>
<evidence type="ECO:0000259" key="5">
    <source>
        <dbReference type="SMART" id="SM00226"/>
    </source>
</evidence>
<evidence type="ECO:0000313" key="6">
    <source>
        <dbReference type="EMBL" id="NRF70477.1"/>
    </source>
</evidence>
<comment type="caution">
    <text evidence="6">The sequence shown here is derived from an EMBL/GenBank/DDBJ whole genome shotgun (WGS) entry which is preliminary data.</text>
</comment>
<dbReference type="EMBL" id="JABRWJ010000008">
    <property type="protein sequence ID" value="NRF70477.1"/>
    <property type="molecule type" value="Genomic_DNA"/>
</dbReference>
<accession>A0ABX2EPK3</accession>
<organism evidence="6 7">
    <name type="scientific">Pseudaquabacterium terrae</name>
    <dbReference type="NCBI Taxonomy" id="2732868"/>
    <lineage>
        <taxon>Bacteria</taxon>
        <taxon>Pseudomonadati</taxon>
        <taxon>Pseudomonadota</taxon>
        <taxon>Betaproteobacteria</taxon>
        <taxon>Burkholderiales</taxon>
        <taxon>Sphaerotilaceae</taxon>
        <taxon>Pseudaquabacterium</taxon>
    </lineage>
</organism>
<name>A0ABX2EPK3_9BURK</name>
<dbReference type="Pfam" id="PF01451">
    <property type="entry name" value="LMWPc"/>
    <property type="match status" value="1"/>
</dbReference>
<evidence type="ECO:0000256" key="1">
    <source>
        <dbReference type="ARBA" id="ARBA00011063"/>
    </source>
</evidence>
<proteinExistence type="inferred from homology"/>
<keyword evidence="7" id="KW-1185">Reference proteome</keyword>
<feature type="domain" description="Phosphotyrosine protein phosphatase I" evidence="5">
    <location>
        <begin position="2"/>
        <end position="145"/>
    </location>
</feature>